<protein>
    <recommendedName>
        <fullName evidence="5">DNA-3-methyladenine glycosylase I</fullName>
    </recommendedName>
</protein>
<proteinExistence type="predicted"/>
<dbReference type="PANTHER" id="PTHR31116:SF4">
    <property type="entry name" value="DNA GLYCOSYLASE SUPERFAMILY PROTEIN"/>
    <property type="match status" value="1"/>
</dbReference>
<sequence>MSKAKVTLGVETTPAVARINGRPVLQPTCNRVPSLDRRNSLKKVLPKSSPPPPPPLPSPPKASLTPPISPKSKSPRLPAIKRGSDTNGLNSSSEKVVIPKNSITKTLERKKSKSFKEGEASLSYTSLILESPGSIAAVRREQMALQQAERKMRIAHYGRSKSAKFEAKVVPLETSTSEETESSEEKKRCSFITSNSDPIYVAYHDEEWGVPVHDDKMLFELLVLSGAQVGSDWTSILKKRQDFRDAFSGFDAEAIANFTDKQMMAITSEYGIEISRVRGVVDNSNRILEVKKEFGSFEKYIWGFVNHKPISTQYKFGHKIPVKTSKSESISKDMVRRGFRFVGPTVIHSFMQAAGLTNDHLITCHRHLPCTLLAARKPTEAQL</sequence>
<evidence type="ECO:0000256" key="1">
    <source>
        <dbReference type="PIRSR" id="PIRSR605019-1"/>
    </source>
</evidence>
<feature type="binding site" evidence="1">
    <location>
        <position position="189"/>
    </location>
    <ligand>
        <name>Zn(2+)</name>
        <dbReference type="ChEBI" id="CHEBI:29105"/>
    </ligand>
</feature>
<dbReference type="AlphaFoldDB" id="A0AAV5M9T9"/>
<dbReference type="GO" id="GO:0046872">
    <property type="term" value="F:metal ion binding"/>
    <property type="evidence" value="ECO:0007669"/>
    <property type="project" value="UniProtKB-KW"/>
</dbReference>
<feature type="region of interest" description="Disordered" evidence="2">
    <location>
        <begin position="21"/>
        <end position="96"/>
    </location>
</feature>
<evidence type="ECO:0000313" key="3">
    <source>
        <dbReference type="EMBL" id="GKV46202.1"/>
    </source>
</evidence>
<feature type="compositionally biased region" description="Pro residues" evidence="2">
    <location>
        <begin position="48"/>
        <end position="60"/>
    </location>
</feature>
<feature type="compositionally biased region" description="Polar residues" evidence="2">
    <location>
        <begin position="85"/>
        <end position="94"/>
    </location>
</feature>
<keyword evidence="1" id="KW-0479">Metal-binding</keyword>
<dbReference type="GO" id="GO:0008725">
    <property type="term" value="F:DNA-3-methyladenine glycosylase activity"/>
    <property type="evidence" value="ECO:0007669"/>
    <property type="project" value="InterPro"/>
</dbReference>
<dbReference type="InterPro" id="IPR011257">
    <property type="entry name" value="DNA_glycosylase"/>
</dbReference>
<dbReference type="Gene3D" id="1.10.340.30">
    <property type="entry name" value="Hypothetical protein, domain 2"/>
    <property type="match status" value="1"/>
</dbReference>
<feature type="binding site" evidence="1">
    <location>
        <position position="360"/>
    </location>
    <ligand>
        <name>Zn(2+)</name>
        <dbReference type="ChEBI" id="CHEBI:29105"/>
    </ligand>
</feature>
<evidence type="ECO:0000313" key="4">
    <source>
        <dbReference type="Proteomes" id="UP001054252"/>
    </source>
</evidence>
<dbReference type="GO" id="GO:0006284">
    <property type="term" value="P:base-excision repair"/>
    <property type="evidence" value="ECO:0007669"/>
    <property type="project" value="InterPro"/>
</dbReference>
<accession>A0AAV5M9T9</accession>
<feature type="binding site" evidence="1">
    <location>
        <position position="364"/>
    </location>
    <ligand>
        <name>Zn(2+)</name>
        <dbReference type="ChEBI" id="CHEBI:29105"/>
    </ligand>
</feature>
<dbReference type="InterPro" id="IPR005019">
    <property type="entry name" value="Adenine_glyco"/>
</dbReference>
<evidence type="ECO:0008006" key="5">
    <source>
        <dbReference type="Google" id="ProtNLM"/>
    </source>
</evidence>
<gene>
    <name evidence="3" type="ORF">SLEP1_g53204</name>
</gene>
<organism evidence="3 4">
    <name type="scientific">Rubroshorea leprosula</name>
    <dbReference type="NCBI Taxonomy" id="152421"/>
    <lineage>
        <taxon>Eukaryota</taxon>
        <taxon>Viridiplantae</taxon>
        <taxon>Streptophyta</taxon>
        <taxon>Embryophyta</taxon>
        <taxon>Tracheophyta</taxon>
        <taxon>Spermatophyta</taxon>
        <taxon>Magnoliopsida</taxon>
        <taxon>eudicotyledons</taxon>
        <taxon>Gunneridae</taxon>
        <taxon>Pentapetalae</taxon>
        <taxon>rosids</taxon>
        <taxon>malvids</taxon>
        <taxon>Malvales</taxon>
        <taxon>Dipterocarpaceae</taxon>
        <taxon>Rubroshorea</taxon>
    </lineage>
</organism>
<dbReference type="SUPFAM" id="SSF48150">
    <property type="entry name" value="DNA-glycosylase"/>
    <property type="match status" value="1"/>
</dbReference>
<keyword evidence="1" id="KW-0862">Zinc</keyword>
<keyword evidence="4" id="KW-1185">Reference proteome</keyword>
<reference evidence="3 4" key="1">
    <citation type="journal article" date="2021" name="Commun. Biol.">
        <title>The genome of Shorea leprosula (Dipterocarpaceae) highlights the ecological relevance of drought in aseasonal tropical rainforests.</title>
        <authorList>
            <person name="Ng K.K.S."/>
            <person name="Kobayashi M.J."/>
            <person name="Fawcett J.A."/>
            <person name="Hatakeyama M."/>
            <person name="Paape T."/>
            <person name="Ng C.H."/>
            <person name="Ang C.C."/>
            <person name="Tnah L.H."/>
            <person name="Lee C.T."/>
            <person name="Nishiyama T."/>
            <person name="Sese J."/>
            <person name="O'Brien M.J."/>
            <person name="Copetti D."/>
            <person name="Mohd Noor M.I."/>
            <person name="Ong R.C."/>
            <person name="Putra M."/>
            <person name="Sireger I.Z."/>
            <person name="Indrioko S."/>
            <person name="Kosugi Y."/>
            <person name="Izuno A."/>
            <person name="Isagi Y."/>
            <person name="Lee S.L."/>
            <person name="Shimizu K.K."/>
        </authorList>
    </citation>
    <scope>NUCLEOTIDE SEQUENCE [LARGE SCALE GENOMIC DNA]</scope>
    <source>
        <strain evidence="3">214</strain>
    </source>
</reference>
<comment type="caution">
    <text evidence="3">The sequence shown here is derived from an EMBL/GenBank/DDBJ whole genome shotgun (WGS) entry which is preliminary data.</text>
</comment>
<dbReference type="Pfam" id="PF03352">
    <property type="entry name" value="Adenine_glyco"/>
    <property type="match status" value="1"/>
</dbReference>
<feature type="binding site" evidence="1">
    <location>
        <position position="204"/>
    </location>
    <ligand>
        <name>Zn(2+)</name>
        <dbReference type="ChEBI" id="CHEBI:29105"/>
    </ligand>
</feature>
<evidence type="ECO:0000256" key="2">
    <source>
        <dbReference type="SAM" id="MobiDB-lite"/>
    </source>
</evidence>
<name>A0AAV5M9T9_9ROSI</name>
<dbReference type="Proteomes" id="UP001054252">
    <property type="component" value="Unassembled WGS sequence"/>
</dbReference>
<dbReference type="PANTHER" id="PTHR31116">
    <property type="entry name" value="OS04G0501200 PROTEIN"/>
    <property type="match status" value="1"/>
</dbReference>
<dbReference type="EMBL" id="BPVZ01000204">
    <property type="protein sequence ID" value="GKV46202.1"/>
    <property type="molecule type" value="Genomic_DNA"/>
</dbReference>